<sequence>MRKRGGMFVLDMQCNDISIYLHIYRNDAFLKSYKNLIPSDGSRELLMALLQEMYIFFAPKELNSCLQINKNTPAFPHSNVLVIFLVTNFHLHFIIRPSFKSRNDRYVP</sequence>
<protein>
    <submittedName>
        <fullName evidence="1">Uncharacterized protein</fullName>
    </submittedName>
</protein>
<organism evidence="1 2">
    <name type="scientific">Eleutherodactylus coqui</name>
    <name type="common">Puerto Rican coqui</name>
    <dbReference type="NCBI Taxonomy" id="57060"/>
    <lineage>
        <taxon>Eukaryota</taxon>
        <taxon>Metazoa</taxon>
        <taxon>Chordata</taxon>
        <taxon>Craniata</taxon>
        <taxon>Vertebrata</taxon>
        <taxon>Euteleostomi</taxon>
        <taxon>Amphibia</taxon>
        <taxon>Batrachia</taxon>
        <taxon>Anura</taxon>
        <taxon>Neobatrachia</taxon>
        <taxon>Hyloidea</taxon>
        <taxon>Eleutherodactylidae</taxon>
        <taxon>Eleutherodactylinae</taxon>
        <taxon>Eleutherodactylus</taxon>
        <taxon>Eleutherodactylus</taxon>
    </lineage>
</organism>
<dbReference type="AlphaFoldDB" id="A0A8J6K2Q0"/>
<name>A0A8J6K2Q0_ELECQ</name>
<gene>
    <name evidence="1" type="ORF">GDO78_014724</name>
</gene>
<dbReference type="Proteomes" id="UP000770717">
    <property type="component" value="Unassembled WGS sequence"/>
</dbReference>
<accession>A0A8J6K2Q0</accession>
<reference evidence="1" key="1">
    <citation type="thesis" date="2020" institute="ProQuest LLC" country="789 East Eisenhower Parkway, Ann Arbor, MI, USA">
        <title>Comparative Genomics and Chromosome Evolution.</title>
        <authorList>
            <person name="Mudd A.B."/>
        </authorList>
    </citation>
    <scope>NUCLEOTIDE SEQUENCE</scope>
    <source>
        <strain evidence="1">HN-11 Male</strain>
        <tissue evidence="1">Kidney and liver</tissue>
    </source>
</reference>
<proteinExistence type="predicted"/>
<dbReference type="EMBL" id="WNTK01000026">
    <property type="protein sequence ID" value="KAG9473104.1"/>
    <property type="molecule type" value="Genomic_DNA"/>
</dbReference>
<evidence type="ECO:0000313" key="1">
    <source>
        <dbReference type="EMBL" id="KAG9473104.1"/>
    </source>
</evidence>
<keyword evidence="2" id="KW-1185">Reference proteome</keyword>
<comment type="caution">
    <text evidence="1">The sequence shown here is derived from an EMBL/GenBank/DDBJ whole genome shotgun (WGS) entry which is preliminary data.</text>
</comment>
<evidence type="ECO:0000313" key="2">
    <source>
        <dbReference type="Proteomes" id="UP000770717"/>
    </source>
</evidence>